<dbReference type="InterPro" id="IPR029229">
    <property type="entry name" value="Alkyl_sulf_C"/>
</dbReference>
<dbReference type="PANTHER" id="PTHR43223">
    <property type="entry name" value="ALKYL/ARYL-SULFATASE"/>
    <property type="match status" value="1"/>
</dbReference>
<dbReference type="PROSITE" id="PS00743">
    <property type="entry name" value="BETA_LACTAMASE_B_1"/>
    <property type="match status" value="1"/>
</dbReference>
<dbReference type="GO" id="GO:0008270">
    <property type="term" value="F:zinc ion binding"/>
    <property type="evidence" value="ECO:0007669"/>
    <property type="project" value="InterPro"/>
</dbReference>
<evidence type="ECO:0000256" key="1">
    <source>
        <dbReference type="ARBA" id="ARBA00001947"/>
    </source>
</evidence>
<dbReference type="EMBL" id="AZHF01000007">
    <property type="protein sequence ID" value="OAA73039.1"/>
    <property type="molecule type" value="Genomic_DNA"/>
</dbReference>
<keyword evidence="3" id="KW-0378">Hydrolase</keyword>
<dbReference type="GO" id="GO:0018741">
    <property type="term" value="F:linear primary-alkylsulfatase activity"/>
    <property type="evidence" value="ECO:0007669"/>
    <property type="project" value="InterPro"/>
</dbReference>
<dbReference type="GO" id="GO:0008800">
    <property type="term" value="F:beta-lactamase activity"/>
    <property type="evidence" value="ECO:0007669"/>
    <property type="project" value="InterPro"/>
</dbReference>
<dbReference type="Proteomes" id="UP000076881">
    <property type="component" value="Unassembled WGS sequence"/>
</dbReference>
<dbReference type="Pfam" id="PF14863">
    <property type="entry name" value="Alkyl_sulf_dimr"/>
    <property type="match status" value="1"/>
</dbReference>
<dbReference type="GO" id="GO:0018909">
    <property type="term" value="P:dodecyl sulfate metabolic process"/>
    <property type="evidence" value="ECO:0007669"/>
    <property type="project" value="InterPro"/>
</dbReference>
<dbReference type="GO" id="GO:0046983">
    <property type="term" value="F:protein dimerization activity"/>
    <property type="evidence" value="ECO:0007669"/>
    <property type="project" value="InterPro"/>
</dbReference>
<feature type="chain" id="PRO_5007837510" evidence="6">
    <location>
        <begin position="24"/>
        <end position="547"/>
    </location>
</feature>
<keyword evidence="2" id="KW-0479">Metal-binding</keyword>
<evidence type="ECO:0000256" key="3">
    <source>
        <dbReference type="ARBA" id="ARBA00022801"/>
    </source>
</evidence>
<dbReference type="SUPFAM" id="SSF55718">
    <property type="entry name" value="SCP-like"/>
    <property type="match status" value="1"/>
</dbReference>
<evidence type="ECO:0000259" key="7">
    <source>
        <dbReference type="SMART" id="SM00849"/>
    </source>
</evidence>
<dbReference type="OrthoDB" id="449487at2759"/>
<comment type="caution">
    <text evidence="8">The sequence shown here is derived from an EMBL/GenBank/DDBJ whole genome shotgun (WGS) entry which is preliminary data.</text>
</comment>
<dbReference type="InterPro" id="IPR001018">
    <property type="entry name" value="Beta-lactamase_class-B_CS"/>
</dbReference>
<keyword evidence="9" id="KW-1185">Reference proteome</keyword>
<keyword evidence="6" id="KW-0732">Signal</keyword>
<dbReference type="SMART" id="SM00849">
    <property type="entry name" value="Lactamase_B"/>
    <property type="match status" value="1"/>
</dbReference>
<evidence type="ECO:0000256" key="2">
    <source>
        <dbReference type="ARBA" id="ARBA00022723"/>
    </source>
</evidence>
<comment type="cofactor">
    <cofactor evidence="1">
        <name>Zn(2+)</name>
        <dbReference type="ChEBI" id="CHEBI:29105"/>
    </cofactor>
</comment>
<dbReference type="InterPro" id="IPR052195">
    <property type="entry name" value="Bact_Alkyl/Aryl-Sulfatase"/>
</dbReference>
<dbReference type="Gene3D" id="3.60.15.30">
    <property type="entry name" value="Metallo-beta-lactamase domain"/>
    <property type="match status" value="3"/>
</dbReference>
<protein>
    <submittedName>
        <fullName evidence="8">Beta-lactamase-like protein</fullName>
    </submittedName>
</protein>
<dbReference type="InterPro" id="IPR038536">
    <property type="entry name" value="Alkyl/aryl-sulf_dimr_sf"/>
</dbReference>
<feature type="domain" description="Metallo-beta-lactamase" evidence="7">
    <location>
        <begin position="59"/>
        <end position="270"/>
    </location>
</feature>
<dbReference type="AlphaFoldDB" id="A0A162MZF1"/>
<dbReference type="CDD" id="cd07710">
    <property type="entry name" value="arylsulfatase_Sdsa1-like_MBL-fold"/>
    <property type="match status" value="1"/>
</dbReference>
<proteinExistence type="inferred from homology"/>
<accession>A0A162MZF1</accession>
<reference evidence="8 9" key="1">
    <citation type="journal article" date="2016" name="Genome Biol. Evol.">
        <title>Divergent and convergent evolution of fungal pathogenicity.</title>
        <authorList>
            <person name="Shang Y."/>
            <person name="Xiao G."/>
            <person name="Zheng P."/>
            <person name="Cen K."/>
            <person name="Zhan S."/>
            <person name="Wang C."/>
        </authorList>
    </citation>
    <scope>NUCLEOTIDE SEQUENCE [LARGE SCALE GENOMIC DNA]</scope>
    <source>
        <strain evidence="8 9">RCEF 1005</strain>
    </source>
</reference>
<feature type="signal peptide" evidence="6">
    <location>
        <begin position="1"/>
        <end position="23"/>
    </location>
</feature>
<sequence length="547" mass="60330">MHIFRSWTLVSLCFMFSASATSSKPATEFIRKHQQNVLSSLPFDNVQDFDDAARGLIGQLRPNKITTTNGSIIWDGGNYEFLNNSSPDTANPRLWRQSRLTGKDGLFEVVEAIIYTHSHADHFGGVKGFVSQESVDSGEVEIIAPSGFLESAASENIYAGTAMSRRSAYMFGAALQRGPTGQIGAGLGLTLPLGPARLIAPTTLIKAPSEMLIYLPQFKALCAAEDATHTMHNILTLRGSLVRNARDWAHYLTETIDLFGDGLEVVFASHHWPTWDQERVIKYLTYQRDMYAHLDAQTLRMINQGFTGSEIAENFTLPPALEQAWNTRGYYGSISHNVKAIYQRYMGWFDGVPANLWQHTPTERARRYVDAIGGLEPLAEKAGSAFAQDTYEQLVYGSENGPWRNFYISGATELRSGNFGTPTSFASPDIMSQLTPEMVFDSLSVLIKGPEAWGENTQIKVSLTDKSKDYYVWLSNGALVYSQKARKAKPDVTICCEAKVLPTMVISMLDVGKMKAAGMKIAGNGAKLEQLARVLEAGDGDFNIVTP</sequence>
<evidence type="ECO:0000256" key="6">
    <source>
        <dbReference type="SAM" id="SignalP"/>
    </source>
</evidence>
<dbReference type="PANTHER" id="PTHR43223:SF1">
    <property type="entry name" value="ALKYL_ARYL-SULFATASE BDS1"/>
    <property type="match status" value="1"/>
</dbReference>
<evidence type="ECO:0000256" key="5">
    <source>
        <dbReference type="ARBA" id="ARBA00033751"/>
    </source>
</evidence>
<dbReference type="InterPro" id="IPR036866">
    <property type="entry name" value="RibonucZ/Hydroxyglut_hydro"/>
</dbReference>
<dbReference type="InterPro" id="IPR001279">
    <property type="entry name" value="Metallo-B-lactamas"/>
</dbReference>
<evidence type="ECO:0000313" key="9">
    <source>
        <dbReference type="Proteomes" id="UP000076881"/>
    </source>
</evidence>
<dbReference type="Pfam" id="PF14864">
    <property type="entry name" value="Alkyl_sulf_C"/>
    <property type="match status" value="1"/>
</dbReference>
<dbReference type="Gene3D" id="1.25.40.880">
    <property type="entry name" value="Alkyl sulfatase, dimerisation domain"/>
    <property type="match status" value="1"/>
</dbReference>
<evidence type="ECO:0000256" key="4">
    <source>
        <dbReference type="ARBA" id="ARBA00022833"/>
    </source>
</evidence>
<dbReference type="InterPro" id="IPR029228">
    <property type="entry name" value="Alkyl_sulf_dimr"/>
</dbReference>
<name>A0A162MZF1_CORDF</name>
<gene>
    <name evidence="8" type="ORF">LEL_08823</name>
</gene>
<keyword evidence="4" id="KW-0862">Zinc</keyword>
<dbReference type="GO" id="GO:0017001">
    <property type="term" value="P:antibiotic catabolic process"/>
    <property type="evidence" value="ECO:0007669"/>
    <property type="project" value="InterPro"/>
</dbReference>
<dbReference type="InterPro" id="IPR044097">
    <property type="entry name" value="Bds1/SdsA1_MBL-fold"/>
</dbReference>
<dbReference type="Gene3D" id="3.30.1050.10">
    <property type="entry name" value="SCP2 sterol-binding domain"/>
    <property type="match status" value="1"/>
</dbReference>
<dbReference type="Pfam" id="PF00753">
    <property type="entry name" value="Lactamase_B"/>
    <property type="match status" value="1"/>
</dbReference>
<organism evidence="8 9">
    <name type="scientific">Akanthomyces lecanii RCEF 1005</name>
    <dbReference type="NCBI Taxonomy" id="1081108"/>
    <lineage>
        <taxon>Eukaryota</taxon>
        <taxon>Fungi</taxon>
        <taxon>Dikarya</taxon>
        <taxon>Ascomycota</taxon>
        <taxon>Pezizomycotina</taxon>
        <taxon>Sordariomycetes</taxon>
        <taxon>Hypocreomycetidae</taxon>
        <taxon>Hypocreales</taxon>
        <taxon>Cordycipitaceae</taxon>
        <taxon>Akanthomyces</taxon>
        <taxon>Cordyceps confragosa</taxon>
    </lineage>
</organism>
<dbReference type="SUPFAM" id="SSF56281">
    <property type="entry name" value="Metallo-hydrolase/oxidoreductase"/>
    <property type="match status" value="1"/>
</dbReference>
<comment type="similarity">
    <text evidence="5">Belongs to the metallo-beta-lactamase superfamily. Type III sulfatase family.</text>
</comment>
<evidence type="ECO:0000313" key="8">
    <source>
        <dbReference type="EMBL" id="OAA73039.1"/>
    </source>
</evidence>
<dbReference type="InterPro" id="IPR036527">
    <property type="entry name" value="SCP2_sterol-bd_dom_sf"/>
</dbReference>